<evidence type="ECO:0000256" key="3">
    <source>
        <dbReference type="ARBA" id="ARBA00022771"/>
    </source>
</evidence>
<dbReference type="GO" id="GO:0016567">
    <property type="term" value="P:protein ubiquitination"/>
    <property type="evidence" value="ECO:0007669"/>
    <property type="project" value="InterPro"/>
</dbReference>
<dbReference type="Gene3D" id="3.10.20.90">
    <property type="entry name" value="Phosphatidylinositol 3-kinase Catalytic Subunit, Chain A, domain 1"/>
    <property type="match status" value="1"/>
</dbReference>
<dbReference type="GO" id="GO:0006397">
    <property type="term" value="P:mRNA processing"/>
    <property type="evidence" value="ECO:0007669"/>
    <property type="project" value="InterPro"/>
</dbReference>
<sequence>MSQVHYKFKSSKDYDSVTFDGHSISVFDLKKEILIAKGLKGPDDLQLTHAESGEEYYDDATLIPRNTSVLVARVPAKPGRGGAQRYLEGSGPIPRGGGMTRNMQQRPPPSTFVCYRCGKKGEHWIQFCPTNNDKSFQPMGIKKTTGIPRSFLKTVEGDGVQSKKGVMVTQDGNLVVATTNDYEWKKFHEKSKGSLTSEEAYATAPVPDDMKCPICHLLLKSAVRAPCCSTNFCDECR</sequence>
<dbReference type="PROSITE" id="PS51282">
    <property type="entry name" value="DWNN"/>
    <property type="match status" value="1"/>
</dbReference>
<proteinExistence type="predicted"/>
<dbReference type="SUPFAM" id="SSF57850">
    <property type="entry name" value="RING/U-box"/>
    <property type="match status" value="1"/>
</dbReference>
<feature type="domain" description="DWNN" evidence="7">
    <location>
        <begin position="4"/>
        <end position="75"/>
    </location>
</feature>
<name>A0A1Y2G645_9FUNG</name>
<dbReference type="Pfam" id="PF13696">
    <property type="entry name" value="zf-CCHC_2"/>
    <property type="match status" value="1"/>
</dbReference>
<evidence type="ECO:0000256" key="5">
    <source>
        <dbReference type="ARBA" id="ARBA00023242"/>
    </source>
</evidence>
<protein>
    <submittedName>
        <fullName evidence="8">DWNN domain-domain-containing protein</fullName>
    </submittedName>
</protein>
<comment type="caution">
    <text evidence="8">The sequence shown here is derived from an EMBL/GenBank/DDBJ whole genome shotgun (WGS) entry which is preliminary data.</text>
</comment>
<accession>A0A1Y2G645</accession>
<dbReference type="SUPFAM" id="SSF57756">
    <property type="entry name" value="Retrovirus zinc finger-like domains"/>
    <property type="match status" value="1"/>
</dbReference>
<evidence type="ECO:0000259" key="7">
    <source>
        <dbReference type="PROSITE" id="PS51282"/>
    </source>
</evidence>
<feature type="region of interest" description="Disordered" evidence="6">
    <location>
        <begin position="80"/>
        <end position="105"/>
    </location>
</feature>
<dbReference type="OrthoDB" id="106784at2759"/>
<evidence type="ECO:0000256" key="2">
    <source>
        <dbReference type="ARBA" id="ARBA00022723"/>
    </source>
</evidence>
<dbReference type="PANTHER" id="PTHR15439">
    <property type="entry name" value="RETINOBLASTOMA-BINDING PROTEIN 6"/>
    <property type="match status" value="1"/>
</dbReference>
<dbReference type="GeneID" id="33563028"/>
<keyword evidence="4" id="KW-0862">Zinc</keyword>
<dbReference type="InParanoid" id="A0A1Y2G645"/>
<dbReference type="Pfam" id="PF08783">
    <property type="entry name" value="DWNN"/>
    <property type="match status" value="1"/>
</dbReference>
<dbReference type="GO" id="GO:0008270">
    <property type="term" value="F:zinc ion binding"/>
    <property type="evidence" value="ECO:0007669"/>
    <property type="project" value="UniProtKB-KW"/>
</dbReference>
<organism evidence="8 9">
    <name type="scientific">Lobosporangium transversale</name>
    <dbReference type="NCBI Taxonomy" id="64571"/>
    <lineage>
        <taxon>Eukaryota</taxon>
        <taxon>Fungi</taxon>
        <taxon>Fungi incertae sedis</taxon>
        <taxon>Mucoromycota</taxon>
        <taxon>Mortierellomycotina</taxon>
        <taxon>Mortierellomycetes</taxon>
        <taxon>Mortierellales</taxon>
        <taxon>Mortierellaceae</taxon>
        <taxon>Lobosporangium</taxon>
    </lineage>
</organism>
<keyword evidence="5" id="KW-0539">Nucleus</keyword>
<dbReference type="Gene3D" id="3.30.40.10">
    <property type="entry name" value="Zinc/RING finger domain, C3HC4 (zinc finger)"/>
    <property type="match status" value="1"/>
</dbReference>
<dbReference type="AlphaFoldDB" id="A0A1Y2G645"/>
<dbReference type="InterPro" id="IPR013083">
    <property type="entry name" value="Znf_RING/FYVE/PHD"/>
</dbReference>
<gene>
    <name evidence="8" type="ORF">BCR41DRAFT_314719</name>
</gene>
<dbReference type="CDD" id="cd16620">
    <property type="entry name" value="vRING-HC-C4C4_RBBP6"/>
    <property type="match status" value="1"/>
</dbReference>
<dbReference type="FunCoup" id="A0A1Y2G645">
    <property type="interactions" value="258"/>
</dbReference>
<evidence type="ECO:0000256" key="4">
    <source>
        <dbReference type="ARBA" id="ARBA00022833"/>
    </source>
</evidence>
<dbReference type="InterPro" id="IPR025829">
    <property type="entry name" value="Zn_knuckle_CX2CX3GHX4C"/>
</dbReference>
<dbReference type="InterPro" id="IPR036875">
    <property type="entry name" value="Znf_CCHC_sf"/>
</dbReference>
<evidence type="ECO:0000256" key="6">
    <source>
        <dbReference type="SAM" id="MobiDB-lite"/>
    </source>
</evidence>
<dbReference type="InterPro" id="IPR014891">
    <property type="entry name" value="DWNN_domain"/>
</dbReference>
<dbReference type="PANTHER" id="PTHR15439:SF0">
    <property type="entry name" value="CELL DIVISION CYCLE AND APOPTOSIS REGULATOR PROTEIN 1-RELATED"/>
    <property type="match status" value="1"/>
</dbReference>
<reference evidence="8 9" key="1">
    <citation type="submission" date="2016-07" db="EMBL/GenBank/DDBJ databases">
        <title>Pervasive Adenine N6-methylation of Active Genes in Fungi.</title>
        <authorList>
            <consortium name="DOE Joint Genome Institute"/>
            <person name="Mondo S.J."/>
            <person name="Dannebaum R.O."/>
            <person name="Kuo R.C."/>
            <person name="Labutti K."/>
            <person name="Haridas S."/>
            <person name="Kuo A."/>
            <person name="Salamov A."/>
            <person name="Ahrendt S.R."/>
            <person name="Lipzen A."/>
            <person name="Sullivan W."/>
            <person name="Andreopoulos W.B."/>
            <person name="Clum A."/>
            <person name="Lindquist E."/>
            <person name="Daum C."/>
            <person name="Ramamoorthy G.K."/>
            <person name="Gryganskyi A."/>
            <person name="Culley D."/>
            <person name="Magnuson J.K."/>
            <person name="James T.Y."/>
            <person name="O'Malley M.A."/>
            <person name="Stajich J.E."/>
            <person name="Spatafora J.W."/>
            <person name="Visel A."/>
            <person name="Grigoriev I.V."/>
        </authorList>
    </citation>
    <scope>NUCLEOTIDE SEQUENCE [LARGE SCALE GENOMIC DNA]</scope>
    <source>
        <strain evidence="8 9">NRRL 3116</strain>
    </source>
</reference>
<dbReference type="GO" id="GO:0061630">
    <property type="term" value="F:ubiquitin protein ligase activity"/>
    <property type="evidence" value="ECO:0007669"/>
    <property type="project" value="InterPro"/>
</dbReference>
<dbReference type="InterPro" id="IPR033489">
    <property type="entry name" value="RBBP6"/>
</dbReference>
<dbReference type="GO" id="GO:0006511">
    <property type="term" value="P:ubiquitin-dependent protein catabolic process"/>
    <property type="evidence" value="ECO:0007669"/>
    <property type="project" value="TreeGrafter"/>
</dbReference>
<evidence type="ECO:0000256" key="1">
    <source>
        <dbReference type="ARBA" id="ARBA00004123"/>
    </source>
</evidence>
<dbReference type="Gene3D" id="4.10.60.10">
    <property type="entry name" value="Zinc finger, CCHC-type"/>
    <property type="match status" value="1"/>
</dbReference>
<dbReference type="SMART" id="SM01180">
    <property type="entry name" value="DWNN"/>
    <property type="match status" value="1"/>
</dbReference>
<evidence type="ECO:0000313" key="8">
    <source>
        <dbReference type="EMBL" id="ORY97034.1"/>
    </source>
</evidence>
<keyword evidence="2" id="KW-0479">Metal-binding</keyword>
<keyword evidence="9" id="KW-1185">Reference proteome</keyword>
<dbReference type="GO" id="GO:0003676">
    <property type="term" value="F:nucleic acid binding"/>
    <property type="evidence" value="ECO:0007669"/>
    <property type="project" value="InterPro"/>
</dbReference>
<dbReference type="Proteomes" id="UP000193648">
    <property type="component" value="Unassembled WGS sequence"/>
</dbReference>
<dbReference type="RefSeq" id="XP_021875580.1">
    <property type="nucleotide sequence ID" value="XM_022021184.1"/>
</dbReference>
<evidence type="ECO:0000313" key="9">
    <source>
        <dbReference type="Proteomes" id="UP000193648"/>
    </source>
</evidence>
<comment type="subcellular location">
    <subcellularLocation>
        <location evidence="1">Nucleus</location>
    </subcellularLocation>
</comment>
<dbReference type="STRING" id="64571.A0A1Y2G645"/>
<dbReference type="GO" id="GO:0005634">
    <property type="term" value="C:nucleus"/>
    <property type="evidence" value="ECO:0007669"/>
    <property type="project" value="UniProtKB-SubCell"/>
</dbReference>
<keyword evidence="3" id="KW-0863">Zinc-finger</keyword>
<dbReference type="EMBL" id="MCFF01000075">
    <property type="protein sequence ID" value="ORY97034.1"/>
    <property type="molecule type" value="Genomic_DNA"/>
</dbReference>